<dbReference type="RefSeq" id="WP_005124400.1">
    <property type="nucleotide sequence ID" value="NZ_MVII01000054.1"/>
</dbReference>
<evidence type="ECO:0000313" key="2">
    <source>
        <dbReference type="Proteomes" id="UP000192434"/>
    </source>
</evidence>
<gene>
    <name evidence="1" type="ORF">BST43_25615</name>
</gene>
<dbReference type="EMBL" id="MVII01000054">
    <property type="protein sequence ID" value="ORB47894.1"/>
    <property type="molecule type" value="Genomic_DNA"/>
</dbReference>
<dbReference type="AlphaFoldDB" id="A0A1X0IJC2"/>
<organism evidence="1 2">
    <name type="scientific">Mycobacteroides saopaulense</name>
    <dbReference type="NCBI Taxonomy" id="1578165"/>
    <lineage>
        <taxon>Bacteria</taxon>
        <taxon>Bacillati</taxon>
        <taxon>Actinomycetota</taxon>
        <taxon>Actinomycetes</taxon>
        <taxon>Mycobacteriales</taxon>
        <taxon>Mycobacteriaceae</taxon>
        <taxon>Mycobacteroides</taxon>
    </lineage>
</organism>
<dbReference type="Proteomes" id="UP000192434">
    <property type="component" value="Unassembled WGS sequence"/>
</dbReference>
<sequence length="66" mass="7277">MTSESGVTGLWCKYCGSDAPLRIEERLEAKPLGTFSLAGAQMKFSGRMWPYAVCDRCGRECRGKLA</sequence>
<proteinExistence type="predicted"/>
<evidence type="ECO:0000313" key="1">
    <source>
        <dbReference type="EMBL" id="ORB47894.1"/>
    </source>
</evidence>
<comment type="caution">
    <text evidence="1">The sequence shown here is derived from an EMBL/GenBank/DDBJ whole genome shotgun (WGS) entry which is preliminary data.</text>
</comment>
<protein>
    <submittedName>
        <fullName evidence="1">Uncharacterized protein</fullName>
    </submittedName>
</protein>
<name>A0A1X0IJC2_9MYCO</name>
<accession>A0A1X0IJC2</accession>
<reference evidence="1 2" key="1">
    <citation type="submission" date="2016-12" db="EMBL/GenBank/DDBJ databases">
        <title>The new phylogeny of genus Mycobacterium.</title>
        <authorList>
            <person name="Tortoli E."/>
            <person name="Trovato A."/>
            <person name="Cirillo D.M."/>
        </authorList>
    </citation>
    <scope>NUCLEOTIDE SEQUENCE [LARGE SCALE GENOMIC DNA]</scope>
    <source>
        <strain evidence="1 2">CCUG 66554</strain>
    </source>
</reference>